<dbReference type="HOGENOM" id="CLU_074062_1_0_9"/>
<name>U1WX94_ANEAE</name>
<sequence>MGIDINEGVLRKIQKALALAKDNSSIHESQTALLLAQKLMLQHGISAADIESKHAQSKEISHSGVTKFGRTPWWKSQLGFIIAQNFRCTMYIKREGTRNRVMFLGLKEDVEIAIEVYQYAEVFLQYHAQEYCRSIKSRIKTRTVYNRYRNKFMMGYLAGLYSKFQEQVKQNDWGLVLVKDEVVLAEEERLNLVPRKLKTPTLSRSKDAFMKGYVKGRQFECPKGLLQ</sequence>
<evidence type="ECO:0000259" key="2">
    <source>
        <dbReference type="Pfam" id="PF23771"/>
    </source>
</evidence>
<keyword evidence="4" id="KW-1185">Reference proteome</keyword>
<dbReference type="Pfam" id="PF23771">
    <property type="entry name" value="DUF7168"/>
    <property type="match status" value="1"/>
</dbReference>
<evidence type="ECO:0000259" key="1">
    <source>
        <dbReference type="Pfam" id="PF10979"/>
    </source>
</evidence>
<feature type="domain" description="DUF2786" evidence="1">
    <location>
        <begin position="9"/>
        <end position="46"/>
    </location>
</feature>
<dbReference type="RefSeq" id="WP_021624076.1">
    <property type="nucleotide sequence ID" value="NZ_KE952892.1"/>
</dbReference>
<feature type="domain" description="DUF7168" evidence="2">
    <location>
        <begin position="60"/>
        <end position="184"/>
    </location>
</feature>
<proteinExistence type="predicted"/>
<dbReference type="GeneID" id="92841171"/>
<comment type="caution">
    <text evidence="3">The sequence shown here is derived from an EMBL/GenBank/DDBJ whole genome shotgun (WGS) entry which is preliminary data.</text>
</comment>
<dbReference type="InterPro" id="IPR024498">
    <property type="entry name" value="DUF2786"/>
</dbReference>
<reference evidence="3 4" key="1">
    <citation type="submission" date="2013-08" db="EMBL/GenBank/DDBJ databases">
        <authorList>
            <person name="Weinstock G."/>
            <person name="Sodergren E."/>
            <person name="Wylie T."/>
            <person name="Fulton L."/>
            <person name="Fulton R."/>
            <person name="Fronick C."/>
            <person name="O'Laughlin M."/>
            <person name="Godfrey J."/>
            <person name="Miner T."/>
            <person name="Herter B."/>
            <person name="Appelbaum E."/>
            <person name="Cordes M."/>
            <person name="Lek S."/>
            <person name="Wollam A."/>
            <person name="Pepin K.H."/>
            <person name="Palsikar V.B."/>
            <person name="Mitreva M."/>
            <person name="Wilson R.K."/>
        </authorList>
    </citation>
    <scope>NUCLEOTIDE SEQUENCE [LARGE SCALE GENOMIC DNA]</scope>
    <source>
        <strain evidence="3 4">ATCC 12856</strain>
    </source>
</reference>
<dbReference type="AlphaFoldDB" id="U1WX94"/>
<dbReference type="InterPro" id="IPR055592">
    <property type="entry name" value="DUF7168"/>
</dbReference>
<dbReference type="Proteomes" id="UP000016511">
    <property type="component" value="Unassembled WGS sequence"/>
</dbReference>
<gene>
    <name evidence="3" type="ORF">HMPREF0083_04660</name>
</gene>
<dbReference type="EMBL" id="AWSJ01000285">
    <property type="protein sequence ID" value="ERI07285.1"/>
    <property type="molecule type" value="Genomic_DNA"/>
</dbReference>
<accession>U1WX94</accession>
<dbReference type="STRING" id="649747.HMPREF0083_04660"/>
<dbReference type="Pfam" id="PF10979">
    <property type="entry name" value="DUF2786"/>
    <property type="match status" value="1"/>
</dbReference>
<protein>
    <submittedName>
        <fullName evidence="3">Uncharacterized protein</fullName>
    </submittedName>
</protein>
<evidence type="ECO:0000313" key="3">
    <source>
        <dbReference type="EMBL" id="ERI07285.1"/>
    </source>
</evidence>
<dbReference type="PATRIC" id="fig|649747.3.peg.4195"/>
<organism evidence="3 4">
    <name type="scientific">Aneurinibacillus aneurinilyticus ATCC 12856</name>
    <dbReference type="NCBI Taxonomy" id="649747"/>
    <lineage>
        <taxon>Bacteria</taxon>
        <taxon>Bacillati</taxon>
        <taxon>Bacillota</taxon>
        <taxon>Bacilli</taxon>
        <taxon>Bacillales</taxon>
        <taxon>Paenibacillaceae</taxon>
        <taxon>Aneurinibacillus group</taxon>
        <taxon>Aneurinibacillus</taxon>
    </lineage>
</organism>
<evidence type="ECO:0000313" key="4">
    <source>
        <dbReference type="Proteomes" id="UP000016511"/>
    </source>
</evidence>
<dbReference type="eggNOG" id="COG1451">
    <property type="taxonomic scope" value="Bacteria"/>
</dbReference>